<evidence type="ECO:0000313" key="2">
    <source>
        <dbReference type="EMBL" id="MDC3986743.1"/>
    </source>
</evidence>
<dbReference type="Gene3D" id="2.60.40.1120">
    <property type="entry name" value="Carboxypeptidase-like, regulatory domain"/>
    <property type="match status" value="1"/>
</dbReference>
<dbReference type="GO" id="GO:0004180">
    <property type="term" value="F:carboxypeptidase activity"/>
    <property type="evidence" value="ECO:0007669"/>
    <property type="project" value="UniProtKB-KW"/>
</dbReference>
<dbReference type="RefSeq" id="WP_272426262.1">
    <property type="nucleotide sequence ID" value="NZ_JAGTJJ010000043.1"/>
</dbReference>
<sequence>MNQKGRVMIGTRRRFAAAIIVLLVSSSAAAADLTLRGRIASQDKGQGIAELNVKLIPSQPKPAWVKVTSTANDGTYRFQDVPPGTYTLEVYRGATQLHSTTVTVDESGVKDVHIQDIQVAP</sequence>
<keyword evidence="2" id="KW-0378">Hydrolase</keyword>
<accession>A0A9X3XD11</accession>
<dbReference type="EMBL" id="JAGTJJ010000043">
    <property type="protein sequence ID" value="MDC3986743.1"/>
    <property type="molecule type" value="Genomic_DNA"/>
</dbReference>
<organism evidence="2 3">
    <name type="scientific">Polyangium jinanense</name>
    <dbReference type="NCBI Taxonomy" id="2829994"/>
    <lineage>
        <taxon>Bacteria</taxon>
        <taxon>Pseudomonadati</taxon>
        <taxon>Myxococcota</taxon>
        <taxon>Polyangia</taxon>
        <taxon>Polyangiales</taxon>
        <taxon>Polyangiaceae</taxon>
        <taxon>Polyangium</taxon>
    </lineage>
</organism>
<dbReference type="GO" id="GO:0030246">
    <property type="term" value="F:carbohydrate binding"/>
    <property type="evidence" value="ECO:0007669"/>
    <property type="project" value="InterPro"/>
</dbReference>
<keyword evidence="1" id="KW-0732">Signal</keyword>
<proteinExistence type="predicted"/>
<dbReference type="InterPro" id="IPR013784">
    <property type="entry name" value="Carb-bd-like_fold"/>
</dbReference>
<evidence type="ECO:0000313" key="3">
    <source>
        <dbReference type="Proteomes" id="UP001151081"/>
    </source>
</evidence>
<gene>
    <name evidence="2" type="ORF">KEG57_40090</name>
</gene>
<dbReference type="AlphaFoldDB" id="A0A9X3XD11"/>
<keyword evidence="2" id="KW-0121">Carboxypeptidase</keyword>
<feature type="chain" id="PRO_5040958743" evidence="1">
    <location>
        <begin position="31"/>
        <end position="121"/>
    </location>
</feature>
<dbReference type="Proteomes" id="UP001151081">
    <property type="component" value="Unassembled WGS sequence"/>
</dbReference>
<protein>
    <submittedName>
        <fullName evidence="2">Carboxypeptidase regulatory-like domain-containing protein</fullName>
    </submittedName>
</protein>
<dbReference type="SUPFAM" id="SSF49452">
    <property type="entry name" value="Starch-binding domain-like"/>
    <property type="match status" value="1"/>
</dbReference>
<keyword evidence="3" id="KW-1185">Reference proteome</keyword>
<name>A0A9X3XD11_9BACT</name>
<evidence type="ECO:0000256" key="1">
    <source>
        <dbReference type="SAM" id="SignalP"/>
    </source>
</evidence>
<keyword evidence="2" id="KW-0645">Protease</keyword>
<feature type="signal peptide" evidence="1">
    <location>
        <begin position="1"/>
        <end position="30"/>
    </location>
</feature>
<comment type="caution">
    <text evidence="2">The sequence shown here is derived from an EMBL/GenBank/DDBJ whole genome shotgun (WGS) entry which is preliminary data.</text>
</comment>
<dbReference type="Pfam" id="PF13620">
    <property type="entry name" value="CarboxypepD_reg"/>
    <property type="match status" value="1"/>
</dbReference>
<reference evidence="2 3" key="1">
    <citation type="submission" date="2021-04" db="EMBL/GenBank/DDBJ databases">
        <title>Genome analysis of Polyangium sp.</title>
        <authorList>
            <person name="Li Y."/>
            <person name="Wang J."/>
        </authorList>
    </citation>
    <scope>NUCLEOTIDE SEQUENCE [LARGE SCALE GENOMIC DNA]</scope>
    <source>
        <strain evidence="2 3">SDU14</strain>
    </source>
</reference>